<keyword evidence="3" id="KW-1185">Reference proteome</keyword>
<comment type="caution">
    <text evidence="2">The sequence shown here is derived from an EMBL/GenBank/DDBJ whole genome shotgun (WGS) entry which is preliminary data.</text>
</comment>
<dbReference type="Proteomes" id="UP000614216">
    <property type="component" value="Unassembled WGS sequence"/>
</dbReference>
<organism evidence="2 3">
    <name type="scientific">Fulvivirga marina</name>
    <dbReference type="NCBI Taxonomy" id="2494733"/>
    <lineage>
        <taxon>Bacteria</taxon>
        <taxon>Pseudomonadati</taxon>
        <taxon>Bacteroidota</taxon>
        <taxon>Cytophagia</taxon>
        <taxon>Cytophagales</taxon>
        <taxon>Fulvivirgaceae</taxon>
        <taxon>Fulvivirga</taxon>
    </lineage>
</organism>
<evidence type="ECO:0000313" key="2">
    <source>
        <dbReference type="EMBL" id="MBL6445378.1"/>
    </source>
</evidence>
<feature type="chain" id="PRO_5037819339" evidence="1">
    <location>
        <begin position="22"/>
        <end position="216"/>
    </location>
</feature>
<evidence type="ECO:0000313" key="3">
    <source>
        <dbReference type="Proteomes" id="UP000614216"/>
    </source>
</evidence>
<feature type="signal peptide" evidence="1">
    <location>
        <begin position="1"/>
        <end position="21"/>
    </location>
</feature>
<dbReference type="EMBL" id="JAEUGD010000009">
    <property type="protein sequence ID" value="MBL6445378.1"/>
    <property type="molecule type" value="Genomic_DNA"/>
</dbReference>
<protein>
    <submittedName>
        <fullName evidence="2">Uncharacterized protein</fullName>
    </submittedName>
</protein>
<dbReference type="RefSeq" id="WP_202854925.1">
    <property type="nucleotide sequence ID" value="NZ_JAEUGD010000009.1"/>
</dbReference>
<gene>
    <name evidence="2" type="ORF">JMN32_03610</name>
</gene>
<reference evidence="2" key="1">
    <citation type="submission" date="2021-01" db="EMBL/GenBank/DDBJ databases">
        <title>Fulvivirga kasyanovii gen. nov., sp nov., a novel member of the phylum Bacteroidetes isolated from seawater in a mussel farm.</title>
        <authorList>
            <person name="Zhao L.-H."/>
            <person name="Wang Z.-J."/>
        </authorList>
    </citation>
    <scope>NUCLEOTIDE SEQUENCE</scope>
    <source>
        <strain evidence="2">29W222</strain>
    </source>
</reference>
<accession>A0A937FUS2</accession>
<name>A0A937FUS2_9BACT</name>
<evidence type="ECO:0000256" key="1">
    <source>
        <dbReference type="SAM" id="SignalP"/>
    </source>
</evidence>
<sequence>MKSTLLIVILVSFQMCTIAQVADSCYQKTQSKSDVEKLEPIMCIPNGYYIVDVYEEDLNADGRVDKVTEWFKEKLNNGDTTFHSVYFQMRDSSFSHFATYDNLTQLYFDLHSQSTDVMLEDSILNEIKFKYQSYGDLPTFYNGGFSVEFYTDAAGYKRLFFEFSNGRSDFVLRKEQDWLAPQTSTWTEGEQLEEEVIYSEEEGISVKNFKILEYLE</sequence>
<keyword evidence="1" id="KW-0732">Signal</keyword>
<proteinExistence type="predicted"/>
<dbReference type="AlphaFoldDB" id="A0A937FUS2"/>